<dbReference type="eggNOG" id="KOG2084">
    <property type="taxonomic scope" value="Eukaryota"/>
</dbReference>
<dbReference type="Gene3D" id="2.170.270.10">
    <property type="entry name" value="SET domain"/>
    <property type="match status" value="1"/>
</dbReference>
<dbReference type="CDD" id="cd20071">
    <property type="entry name" value="SET_SMYD"/>
    <property type="match status" value="1"/>
</dbReference>
<dbReference type="OrthoDB" id="265717at2759"/>
<evidence type="ECO:0000256" key="1">
    <source>
        <dbReference type="SAM" id="SignalP"/>
    </source>
</evidence>
<name>E3S2I8_PYRTT</name>
<evidence type="ECO:0000259" key="2">
    <source>
        <dbReference type="PROSITE" id="PS50280"/>
    </source>
</evidence>
<gene>
    <name evidence="3" type="ORF">PTT_16530</name>
</gene>
<dbReference type="SUPFAM" id="SSF82199">
    <property type="entry name" value="SET domain"/>
    <property type="match status" value="1"/>
</dbReference>
<evidence type="ECO:0000313" key="4">
    <source>
        <dbReference type="Proteomes" id="UP000001067"/>
    </source>
</evidence>
<dbReference type="InterPro" id="IPR053185">
    <property type="entry name" value="SET_domain_protein"/>
</dbReference>
<proteinExistence type="predicted"/>
<keyword evidence="4" id="KW-1185">Reference proteome</keyword>
<sequence>MPSESNFSAVNMNSTWVLISLFGVCALTLQVEATAQCQNVPQYFISQAQSPLQQQQCLGKSSGIKPPDDVLKFQHPVWSQRPVCQQGYGKSYCTHTTVDARNGHGMSIIAMPVAADKISAAFQALGSNFLNSGSGLEVRSIQGKGKGLVTLKPIKKGDTILLESARIVASSQFPTTVTRAQGQTLFNTVLDQLPEADRSDILELDQSLGGSRIEDIMKTNAFACQLDDGHIDDAYMCLFPSVARINHACKPNAHARFVPKLLSMEIKAQRNINAGEEIDISYGKIDLRHTERQKLYREGWNFTCTCSLCTASLYEMMGSDQRRERFAKLRHMLENLTPETYDAAQIIAWEKEIMEISQTEGLEILLAQDYERLAYVYAGHGMMRDAKVWAQKAKESLLQWVVVEGGPDVELRRVEELIKELDV</sequence>
<dbReference type="Proteomes" id="UP000001067">
    <property type="component" value="Unassembled WGS sequence"/>
</dbReference>
<accession>E3S2I8</accession>
<protein>
    <recommendedName>
        <fullName evidence="2">SET domain-containing protein</fullName>
    </recommendedName>
</protein>
<dbReference type="AlphaFoldDB" id="E3S2I8"/>
<dbReference type="EMBL" id="GL536749">
    <property type="protein sequence ID" value="EFQ87790.1"/>
    <property type="molecule type" value="Genomic_DNA"/>
</dbReference>
<dbReference type="InterPro" id="IPR046341">
    <property type="entry name" value="SET_dom_sf"/>
</dbReference>
<feature type="signal peptide" evidence="1">
    <location>
        <begin position="1"/>
        <end position="33"/>
    </location>
</feature>
<dbReference type="InterPro" id="IPR001214">
    <property type="entry name" value="SET_dom"/>
</dbReference>
<evidence type="ECO:0000313" key="3">
    <source>
        <dbReference type="EMBL" id="EFQ87790.1"/>
    </source>
</evidence>
<dbReference type="SMART" id="SM00317">
    <property type="entry name" value="SET"/>
    <property type="match status" value="1"/>
</dbReference>
<dbReference type="KEGG" id="pte:PTT_16530"/>
<dbReference type="HOGENOM" id="CLU_028281_6_0_1"/>
<dbReference type="PANTHER" id="PTHR47332:SF6">
    <property type="entry name" value="SET DOMAIN-CONTAINING PROTEIN"/>
    <property type="match status" value="1"/>
</dbReference>
<dbReference type="Pfam" id="PF00856">
    <property type="entry name" value="SET"/>
    <property type="match status" value="1"/>
</dbReference>
<dbReference type="STRING" id="861557.E3S2I8"/>
<feature type="domain" description="SET" evidence="2">
    <location>
        <begin position="134"/>
        <end position="283"/>
    </location>
</feature>
<dbReference type="PANTHER" id="PTHR47332">
    <property type="entry name" value="SET DOMAIN-CONTAINING PROTEIN 5"/>
    <property type="match status" value="1"/>
</dbReference>
<keyword evidence="1" id="KW-0732">Signal</keyword>
<dbReference type="PROSITE" id="PS50280">
    <property type="entry name" value="SET"/>
    <property type="match status" value="1"/>
</dbReference>
<feature type="chain" id="PRO_5003181852" description="SET domain-containing protein" evidence="1">
    <location>
        <begin position="34"/>
        <end position="423"/>
    </location>
</feature>
<reference evidence="3 4" key="1">
    <citation type="journal article" date="2010" name="Genome Biol.">
        <title>A first genome assembly of the barley fungal pathogen Pyrenophora teres f. teres.</title>
        <authorList>
            <person name="Ellwood S.R."/>
            <person name="Liu Z."/>
            <person name="Syme R.A."/>
            <person name="Lai Z."/>
            <person name="Hane J.K."/>
            <person name="Keiper F."/>
            <person name="Moffat C.S."/>
            <person name="Oliver R.P."/>
            <person name="Friesen T.L."/>
        </authorList>
    </citation>
    <scope>NUCLEOTIDE SEQUENCE [LARGE SCALE GENOMIC DNA]</scope>
    <source>
        <strain evidence="3 4">0-1</strain>
    </source>
</reference>
<organism evidence="4">
    <name type="scientific">Pyrenophora teres f. teres (strain 0-1)</name>
    <name type="common">Barley net blotch fungus</name>
    <name type="synonym">Drechslera teres f. teres</name>
    <dbReference type="NCBI Taxonomy" id="861557"/>
    <lineage>
        <taxon>Eukaryota</taxon>
        <taxon>Fungi</taxon>
        <taxon>Dikarya</taxon>
        <taxon>Ascomycota</taxon>
        <taxon>Pezizomycotina</taxon>
        <taxon>Dothideomycetes</taxon>
        <taxon>Pleosporomycetidae</taxon>
        <taxon>Pleosporales</taxon>
        <taxon>Pleosporineae</taxon>
        <taxon>Pleosporaceae</taxon>
        <taxon>Pyrenophora</taxon>
    </lineage>
</organism>